<dbReference type="Pfam" id="PF07530">
    <property type="entry name" value="PRE_C2HC"/>
    <property type="match status" value="1"/>
</dbReference>
<sequence>MANVVGDRLLEGMGVTLQVTFYIDPTRGNRMNPEKENQNKPKMTQQLLQKSMFARARSHSLETLPNEPPKIINPNVKGNEKSNPSAIIDEQGKKQNLPWQNDQVPIKRKADSSPEWVKKHSKLNKTTYAVTTENRFEILESENNDEPSQQPKTPKPPKPEPIFVTGVIDITKLKELLSSIANADKYTITTLRSGHIVKIMPGDVDSYKTIRDNFIENNVSHYTYKLKSERAYRVVLRGLHSSEDTDCIKKELFELGHEVRHITNVRHKSTKHPLPLFYVDLEPKQNNKEIFKINKINYVKVSFEAPYKKLNILQCKRCQRFGHAKNQCYHR</sequence>
<accession>A0A9P0N5U0</accession>
<gene>
    <name evidence="3" type="ORF">SPLIT_LOCUS7930</name>
</gene>
<dbReference type="AlphaFoldDB" id="A0A9P0N5U0"/>
<dbReference type="SMART" id="SM00596">
    <property type="entry name" value="PRE_C2HC"/>
    <property type="match status" value="1"/>
</dbReference>
<proteinExistence type="predicted"/>
<feature type="domain" description="Pre-C2HC" evidence="2">
    <location>
        <begin position="245"/>
        <end position="313"/>
    </location>
</feature>
<evidence type="ECO:0000256" key="1">
    <source>
        <dbReference type="SAM" id="MobiDB-lite"/>
    </source>
</evidence>
<keyword evidence="4" id="KW-1185">Reference proteome</keyword>
<organism evidence="3 4">
    <name type="scientific">Spodoptera littoralis</name>
    <name type="common">Egyptian cotton leafworm</name>
    <dbReference type="NCBI Taxonomy" id="7109"/>
    <lineage>
        <taxon>Eukaryota</taxon>
        <taxon>Metazoa</taxon>
        <taxon>Ecdysozoa</taxon>
        <taxon>Arthropoda</taxon>
        <taxon>Hexapoda</taxon>
        <taxon>Insecta</taxon>
        <taxon>Pterygota</taxon>
        <taxon>Neoptera</taxon>
        <taxon>Endopterygota</taxon>
        <taxon>Lepidoptera</taxon>
        <taxon>Glossata</taxon>
        <taxon>Ditrysia</taxon>
        <taxon>Noctuoidea</taxon>
        <taxon>Noctuidae</taxon>
        <taxon>Amphipyrinae</taxon>
        <taxon>Spodoptera</taxon>
    </lineage>
</organism>
<evidence type="ECO:0000313" key="3">
    <source>
        <dbReference type="EMBL" id="CAH1642574.1"/>
    </source>
</evidence>
<dbReference type="Proteomes" id="UP001153321">
    <property type="component" value="Chromosome 27"/>
</dbReference>
<dbReference type="EMBL" id="LR824558">
    <property type="protein sequence ID" value="CAH1642574.1"/>
    <property type="molecule type" value="Genomic_DNA"/>
</dbReference>
<feature type="region of interest" description="Disordered" evidence="1">
    <location>
        <begin position="140"/>
        <end position="161"/>
    </location>
</feature>
<dbReference type="InterPro" id="IPR006579">
    <property type="entry name" value="Pre_C2HC_dom"/>
</dbReference>
<protein>
    <recommendedName>
        <fullName evidence="2">Pre-C2HC domain-containing protein</fullName>
    </recommendedName>
</protein>
<reference evidence="3" key="1">
    <citation type="submission" date="2022-02" db="EMBL/GenBank/DDBJ databases">
        <authorList>
            <person name="King R."/>
        </authorList>
    </citation>
    <scope>NUCLEOTIDE SEQUENCE</scope>
</reference>
<evidence type="ECO:0000259" key="2">
    <source>
        <dbReference type="SMART" id="SM00596"/>
    </source>
</evidence>
<name>A0A9P0N5U0_SPOLI</name>
<feature type="region of interest" description="Disordered" evidence="1">
    <location>
        <begin position="63"/>
        <end position="95"/>
    </location>
</feature>
<evidence type="ECO:0000313" key="4">
    <source>
        <dbReference type="Proteomes" id="UP001153321"/>
    </source>
</evidence>